<keyword evidence="5" id="KW-1133">Transmembrane helix</keyword>
<keyword evidence="8" id="KW-1185">Reference proteome</keyword>
<dbReference type="SUPFAM" id="SSF55874">
    <property type="entry name" value="ATPase domain of HSP90 chaperone/DNA topoisomerase II/histidine kinase"/>
    <property type="match status" value="1"/>
</dbReference>
<dbReference type="InterPro" id="IPR050482">
    <property type="entry name" value="Sensor_HK_TwoCompSys"/>
</dbReference>
<keyword evidence="3" id="KW-0902">Two-component regulatory system</keyword>
<protein>
    <submittedName>
        <fullName evidence="7">Signal transduction histidine kinase</fullName>
    </submittedName>
</protein>
<dbReference type="InterPro" id="IPR011712">
    <property type="entry name" value="Sig_transdc_His_kin_sub3_dim/P"/>
</dbReference>
<dbReference type="CDD" id="cd16917">
    <property type="entry name" value="HATPase_UhpB-NarQ-NarX-like"/>
    <property type="match status" value="1"/>
</dbReference>
<dbReference type="AlphaFoldDB" id="A0A940PSB7"/>
<feature type="domain" description="Histidine kinase" evidence="6">
    <location>
        <begin position="214"/>
        <end position="415"/>
    </location>
</feature>
<dbReference type="PANTHER" id="PTHR24421">
    <property type="entry name" value="NITRATE/NITRITE SENSOR PROTEIN NARX-RELATED"/>
    <property type="match status" value="1"/>
</dbReference>
<dbReference type="EMBL" id="JAFIDA010000001">
    <property type="protein sequence ID" value="MBP1326614.1"/>
    <property type="molecule type" value="Genomic_DNA"/>
</dbReference>
<feature type="transmembrane region" description="Helical" evidence="5">
    <location>
        <begin position="83"/>
        <end position="115"/>
    </location>
</feature>
<evidence type="ECO:0000313" key="8">
    <source>
        <dbReference type="Proteomes" id="UP000675163"/>
    </source>
</evidence>
<dbReference type="InterPro" id="IPR036890">
    <property type="entry name" value="HATPase_C_sf"/>
</dbReference>
<dbReference type="PIRSF" id="PIRSF037434">
    <property type="entry name" value="STHK_ChrS"/>
    <property type="match status" value="1"/>
</dbReference>
<dbReference type="Gene3D" id="3.30.565.10">
    <property type="entry name" value="Histidine kinase-like ATPase, C-terminal domain"/>
    <property type="match status" value="1"/>
</dbReference>
<evidence type="ECO:0000256" key="4">
    <source>
        <dbReference type="SAM" id="MobiDB-lite"/>
    </source>
</evidence>
<name>A0A940PSB7_9MICO</name>
<feature type="transmembrane region" description="Helical" evidence="5">
    <location>
        <begin position="30"/>
        <end position="48"/>
    </location>
</feature>
<dbReference type="Gene3D" id="1.20.5.1930">
    <property type="match status" value="1"/>
</dbReference>
<keyword evidence="2 7" id="KW-0418">Kinase</keyword>
<feature type="transmembrane region" description="Helical" evidence="5">
    <location>
        <begin position="54"/>
        <end position="76"/>
    </location>
</feature>
<keyword evidence="5" id="KW-0812">Transmembrane</keyword>
<keyword evidence="1" id="KW-0808">Transferase</keyword>
<dbReference type="InterPro" id="IPR005467">
    <property type="entry name" value="His_kinase_dom"/>
</dbReference>
<proteinExistence type="predicted"/>
<feature type="region of interest" description="Disordered" evidence="4">
    <location>
        <begin position="414"/>
        <end position="446"/>
    </location>
</feature>
<dbReference type="PANTHER" id="PTHR24421:SF61">
    <property type="entry name" value="OXYGEN SENSOR HISTIDINE KINASE NREB"/>
    <property type="match status" value="1"/>
</dbReference>
<dbReference type="Proteomes" id="UP000675163">
    <property type="component" value="Unassembled WGS sequence"/>
</dbReference>
<keyword evidence="5" id="KW-0472">Membrane</keyword>
<dbReference type="SMART" id="SM00387">
    <property type="entry name" value="HATPase_c"/>
    <property type="match status" value="1"/>
</dbReference>
<dbReference type="PROSITE" id="PS50109">
    <property type="entry name" value="HIS_KIN"/>
    <property type="match status" value="1"/>
</dbReference>
<evidence type="ECO:0000313" key="7">
    <source>
        <dbReference type="EMBL" id="MBP1326614.1"/>
    </source>
</evidence>
<dbReference type="Pfam" id="PF02518">
    <property type="entry name" value="HATPase_c"/>
    <property type="match status" value="1"/>
</dbReference>
<dbReference type="GO" id="GO:0000155">
    <property type="term" value="F:phosphorelay sensor kinase activity"/>
    <property type="evidence" value="ECO:0007669"/>
    <property type="project" value="InterPro"/>
</dbReference>
<dbReference type="InterPro" id="IPR017205">
    <property type="entry name" value="Sig_transdc_His_kinase_ChrS"/>
</dbReference>
<evidence type="ECO:0000256" key="2">
    <source>
        <dbReference type="ARBA" id="ARBA00022777"/>
    </source>
</evidence>
<dbReference type="Pfam" id="PF07730">
    <property type="entry name" value="HisKA_3"/>
    <property type="match status" value="1"/>
</dbReference>
<dbReference type="RefSeq" id="WP_209705492.1">
    <property type="nucleotide sequence ID" value="NZ_JAFIDA010000001.1"/>
</dbReference>
<comment type="caution">
    <text evidence="7">The sequence shown here is derived from an EMBL/GenBank/DDBJ whole genome shotgun (WGS) entry which is preliminary data.</text>
</comment>
<dbReference type="GO" id="GO:0016020">
    <property type="term" value="C:membrane"/>
    <property type="evidence" value="ECO:0007669"/>
    <property type="project" value="InterPro"/>
</dbReference>
<dbReference type="InterPro" id="IPR003594">
    <property type="entry name" value="HATPase_dom"/>
</dbReference>
<evidence type="ECO:0000256" key="3">
    <source>
        <dbReference type="ARBA" id="ARBA00023012"/>
    </source>
</evidence>
<sequence length="446" mass="46659">MDIVSSPLDQAATAAGRLGPAAATARAMRLGQYAIAAVLTVIGVVRAITDGTAAPAAVAAGLAVLVWHGAGALLPAKSRRVTIVWWFVGLAVVWGVAVAVSAEFVWLAFLLWLLAGHLLPGWWALGFSALVYAVVVAAPLIHHGATSYANLFGPLIGGVFALGISRGYLQLLHDAVERERLVDSLTRARHETELLQDELALTQRRSGAMGERARIARDIHDTVAQGLSSIRLIAHAEALDRIEMIAGESLTDVRRIIAALTPAELEDGALEGALARLVARFVQDSDTGLPPQATPMRAQLHVDPATPQLSVATEVALLRVAQSALANVRQHAGATRTEVTLSAAGGQVRLDVRDDGVGFTVTEWEAGNGVPNDAGRTSFGLRLMRDRLRDLGGGLDIESAPGEGCAVSAYLPIGAASTPLPTPAPTPAAAPTQPSSQQLDETEATR</sequence>
<accession>A0A940PSB7</accession>
<gene>
    <name evidence="7" type="ORF">JOF28_001846</name>
</gene>
<reference evidence="7" key="1">
    <citation type="submission" date="2021-02" db="EMBL/GenBank/DDBJ databases">
        <title>Sequencing the genomes of 1000 actinobacteria strains.</title>
        <authorList>
            <person name="Klenk H.-P."/>
        </authorList>
    </citation>
    <scope>NUCLEOTIDE SEQUENCE</scope>
    <source>
        <strain evidence="7">DSM 22850</strain>
    </source>
</reference>
<feature type="transmembrane region" description="Helical" evidence="5">
    <location>
        <begin position="148"/>
        <end position="169"/>
    </location>
</feature>
<evidence type="ECO:0000259" key="6">
    <source>
        <dbReference type="PROSITE" id="PS50109"/>
    </source>
</evidence>
<evidence type="ECO:0000256" key="5">
    <source>
        <dbReference type="SAM" id="Phobius"/>
    </source>
</evidence>
<feature type="transmembrane region" description="Helical" evidence="5">
    <location>
        <begin position="121"/>
        <end position="141"/>
    </location>
</feature>
<dbReference type="GO" id="GO:0046983">
    <property type="term" value="F:protein dimerization activity"/>
    <property type="evidence" value="ECO:0007669"/>
    <property type="project" value="InterPro"/>
</dbReference>
<evidence type="ECO:0000256" key="1">
    <source>
        <dbReference type="ARBA" id="ARBA00022679"/>
    </source>
</evidence>
<feature type="compositionally biased region" description="Low complexity" evidence="4">
    <location>
        <begin position="429"/>
        <end position="439"/>
    </location>
</feature>
<organism evidence="7 8">
    <name type="scientific">Leucobacter exalbidus</name>
    <dbReference type="NCBI Taxonomy" id="662960"/>
    <lineage>
        <taxon>Bacteria</taxon>
        <taxon>Bacillati</taxon>
        <taxon>Actinomycetota</taxon>
        <taxon>Actinomycetes</taxon>
        <taxon>Micrococcales</taxon>
        <taxon>Microbacteriaceae</taxon>
        <taxon>Leucobacter</taxon>
    </lineage>
</organism>